<feature type="compositionally biased region" description="Low complexity" evidence="3">
    <location>
        <begin position="118"/>
        <end position="143"/>
    </location>
</feature>
<comment type="similarity">
    <text evidence="2">Belongs to the UPL family. K-HECT subfamily.</text>
</comment>
<protein>
    <recommendedName>
        <fullName evidence="2">E3 ubiquitin-protein ligase</fullName>
        <ecNumber evidence="2">2.3.2.26</ecNumber>
    </recommendedName>
</protein>
<dbReference type="InterPro" id="IPR045322">
    <property type="entry name" value="HECTD1/TRIP12-like"/>
</dbReference>
<dbReference type="AlphaFoldDB" id="A0A1A6GBX7"/>
<evidence type="ECO:0000313" key="5">
    <source>
        <dbReference type="Proteomes" id="UP000092124"/>
    </source>
</evidence>
<feature type="region of interest" description="Disordered" evidence="3">
    <location>
        <begin position="107"/>
        <end position="214"/>
    </location>
</feature>
<feature type="region of interest" description="Disordered" evidence="3">
    <location>
        <begin position="649"/>
        <end position="669"/>
    </location>
</feature>
<dbReference type="STRING" id="56216.A0A1A6GBX7"/>
<dbReference type="GO" id="GO:0000209">
    <property type="term" value="P:protein polyubiquitination"/>
    <property type="evidence" value="ECO:0007669"/>
    <property type="project" value="TreeGrafter"/>
</dbReference>
<dbReference type="GO" id="GO:0061630">
    <property type="term" value="F:ubiquitin protein ligase activity"/>
    <property type="evidence" value="ECO:0007669"/>
    <property type="project" value="UniProtKB-UniRule"/>
</dbReference>
<proteinExistence type="inferred from homology"/>
<organism evidence="4 5">
    <name type="scientific">Neotoma lepida</name>
    <name type="common">Desert woodrat</name>
    <dbReference type="NCBI Taxonomy" id="56216"/>
    <lineage>
        <taxon>Eukaryota</taxon>
        <taxon>Metazoa</taxon>
        <taxon>Chordata</taxon>
        <taxon>Craniata</taxon>
        <taxon>Vertebrata</taxon>
        <taxon>Euteleostomi</taxon>
        <taxon>Mammalia</taxon>
        <taxon>Eutheria</taxon>
        <taxon>Euarchontoglires</taxon>
        <taxon>Glires</taxon>
        <taxon>Rodentia</taxon>
        <taxon>Myomorpha</taxon>
        <taxon>Muroidea</taxon>
        <taxon>Cricetidae</taxon>
        <taxon>Neotominae</taxon>
        <taxon>Neotoma</taxon>
    </lineage>
</organism>
<feature type="compositionally biased region" description="Basic residues" evidence="3">
    <location>
        <begin position="171"/>
        <end position="184"/>
    </location>
</feature>
<evidence type="ECO:0000313" key="4">
    <source>
        <dbReference type="EMBL" id="OBS63741.1"/>
    </source>
</evidence>
<dbReference type="UniPathway" id="UPA00143"/>
<feature type="compositionally biased region" description="Basic and acidic residues" evidence="3">
    <location>
        <begin position="187"/>
        <end position="196"/>
    </location>
</feature>
<evidence type="ECO:0000256" key="1">
    <source>
        <dbReference type="ARBA" id="ARBA00022679"/>
    </source>
</evidence>
<keyword evidence="2" id="KW-0833">Ubl conjugation pathway</keyword>
<evidence type="ECO:0000256" key="3">
    <source>
        <dbReference type="SAM" id="MobiDB-lite"/>
    </source>
</evidence>
<dbReference type="GO" id="GO:0016607">
    <property type="term" value="C:nuclear speck"/>
    <property type="evidence" value="ECO:0007669"/>
    <property type="project" value="TreeGrafter"/>
</dbReference>
<sequence>MKEDPELAKSFIKTLFGVLYEVYSSSAGPAVRHKCLRAILRIIYFADAELLKDVLKNHAVSSHIASMLSSQDLKIVVGALQMAEILMQKLPDIFSVMHQVKHLAESESLLTSPPKACTNGSGSLGSTTSASSGTATAATNASADLGSPSLQHSRDDSLDLSPQGRLSDVLKRKRLPKRGPRRPKYSPPRDDDKVDNQAKSPTTTQSPKSSFLASLNPKTWGRLSAQSNSNNIEPARTAGVSGLARAASKDTISNNREKIKGWIKEQAHKFVERYFSSENMDGSNPALNVLQRLCAATEQLNLQVDGGAECLVEIRSIVSESDVSSFEIQHSGFVKQLLLYLTSKSEKDAVSREIRLKRFLHVFFSSPLPGEEPIGRVEPVGHAPLLALVHKMNNCLSQMEQFPVKVHDFPSGNGAGGRGSQALKFFNTHQLKCQLQRHPDCANVKQWKGGPVKIDPLALVQAIERYLVVRGYGRVREDDEDSDDDGSDEEIDESLAAQFLNSGNVRHRLQFYIGEHLLPYNMTVYQAVRQFSVQAEDERESTDDESNPLGRADGVCPSVANPLEVYLIPTPPENITFEDPSLDVILLLRVLHAISRYWYYLYDNAMCKEIIPTSEFINSNPFFFPFDTRQMLFYVTAFDRDRAMQRLLDTNPEINQSDSQDSRVAPRLDRKKRTVNREELLKQAESVMQDLGSSRAMLEIQYEN</sequence>
<reference evidence="4 5" key="1">
    <citation type="submission" date="2016-06" db="EMBL/GenBank/DDBJ databases">
        <title>The Draft Genome Sequence and Annotation of the Desert Woodrat Neotoma lepida.</title>
        <authorList>
            <person name="Campbell M."/>
            <person name="Oakeson K.F."/>
            <person name="Yandell M."/>
            <person name="Halpert J.R."/>
            <person name="Dearing D."/>
        </authorList>
    </citation>
    <scope>NUCLEOTIDE SEQUENCE [LARGE SCALE GENOMIC DNA]</scope>
    <source>
        <strain evidence="4">417</strain>
        <tissue evidence="4">Liver</tissue>
    </source>
</reference>
<name>A0A1A6GBX7_NEOLE</name>
<comment type="pathway">
    <text evidence="2">Protein modification; protein ubiquitination.</text>
</comment>
<dbReference type="InterPro" id="IPR016024">
    <property type="entry name" value="ARM-type_fold"/>
</dbReference>
<comment type="function">
    <text evidence="2">E3 ubiquitin-protein ligase which accepts ubiquitin from an E2 ubiquitin-conjugating enzyme in the form of a thioester and then directly transfers the ubiquitin to targeted substrates.</text>
</comment>
<dbReference type="PANTHER" id="PTHR45670">
    <property type="entry name" value="E3 UBIQUITIN-PROTEIN LIGASE TRIP12"/>
    <property type="match status" value="1"/>
</dbReference>
<dbReference type="GO" id="GO:0006974">
    <property type="term" value="P:DNA damage response"/>
    <property type="evidence" value="ECO:0007669"/>
    <property type="project" value="TreeGrafter"/>
</dbReference>
<dbReference type="Proteomes" id="UP000092124">
    <property type="component" value="Unassembled WGS sequence"/>
</dbReference>
<comment type="caution">
    <text evidence="4">The sequence shown here is derived from an EMBL/GenBank/DDBJ whole genome shotgun (WGS) entry which is preliminary data.</text>
</comment>
<gene>
    <name evidence="4" type="ORF">A6R68_07720</name>
</gene>
<dbReference type="EMBL" id="LZPO01098467">
    <property type="protein sequence ID" value="OBS63741.1"/>
    <property type="molecule type" value="Genomic_DNA"/>
</dbReference>
<dbReference type="GO" id="GO:0043161">
    <property type="term" value="P:proteasome-mediated ubiquitin-dependent protein catabolic process"/>
    <property type="evidence" value="ECO:0007669"/>
    <property type="project" value="TreeGrafter"/>
</dbReference>
<dbReference type="PANTHER" id="PTHR45670:SF13">
    <property type="entry name" value="E3 UBIQUITIN-PROTEIN LIGASE TRIP12"/>
    <property type="match status" value="1"/>
</dbReference>
<keyword evidence="5" id="KW-1185">Reference proteome</keyword>
<feature type="compositionally biased region" description="Low complexity" evidence="3">
    <location>
        <begin position="199"/>
        <end position="210"/>
    </location>
</feature>
<feature type="non-terminal residue" evidence="4">
    <location>
        <position position="704"/>
    </location>
</feature>
<keyword evidence="1 2" id="KW-0808">Transferase</keyword>
<dbReference type="EC" id="2.3.2.26" evidence="2"/>
<evidence type="ECO:0000256" key="2">
    <source>
        <dbReference type="RuleBase" id="RU369009"/>
    </source>
</evidence>
<dbReference type="SUPFAM" id="SSF48371">
    <property type="entry name" value="ARM repeat"/>
    <property type="match status" value="1"/>
</dbReference>
<accession>A0A1A6GBX7</accession>
<dbReference type="OrthoDB" id="271273at2759"/>
<comment type="catalytic activity">
    <reaction evidence="2">
        <text>S-ubiquitinyl-[E2 ubiquitin-conjugating enzyme]-L-cysteine + [acceptor protein]-L-lysine = [E2 ubiquitin-conjugating enzyme]-L-cysteine + N(6)-ubiquitinyl-[acceptor protein]-L-lysine.</text>
        <dbReference type="EC" id="2.3.2.26"/>
    </reaction>
</comment>